<keyword evidence="2" id="KW-1185">Reference proteome</keyword>
<accession>A0ABU5HC48</accession>
<proteinExistence type="predicted"/>
<gene>
    <name evidence="1" type="ORF">SYV04_31885</name>
</gene>
<dbReference type="RefSeq" id="WP_321549743.1">
    <property type="nucleotide sequence ID" value="NZ_JAXIVS010000013.1"/>
</dbReference>
<reference evidence="1 2" key="1">
    <citation type="submission" date="2023-12" db="EMBL/GenBank/DDBJ databases">
        <title>the genome sequence of Hyalangium sp. s54d21.</title>
        <authorList>
            <person name="Zhang X."/>
        </authorList>
    </citation>
    <scope>NUCLEOTIDE SEQUENCE [LARGE SCALE GENOMIC DNA]</scope>
    <source>
        <strain evidence="2">s54d21</strain>
    </source>
</reference>
<comment type="caution">
    <text evidence="1">The sequence shown here is derived from an EMBL/GenBank/DDBJ whole genome shotgun (WGS) entry which is preliminary data.</text>
</comment>
<dbReference type="PROSITE" id="PS51257">
    <property type="entry name" value="PROKAR_LIPOPROTEIN"/>
    <property type="match status" value="1"/>
</dbReference>
<sequence>MKDTGRALLFSLWVILVGLTAGCASMAHSTASQPTDARQPIYLAQASCWDTESCCILRDPLTAANRCMVSPLRIAEVLNGVKTLYGTTQSGVARLEEEAQTKEDAAFAEAAEAAGEAAPEPPDCQGQNHHVISRPIAKVLEDHETLSGLYEPRDERYVAKAKDKESHCGYQKWHREVDLEVMRWLRQERRATPEEFMAKLREIYSRKDMLKRFPNGFGPAI</sequence>
<protein>
    <submittedName>
        <fullName evidence="1">Wall-associated protein</fullName>
    </submittedName>
</protein>
<name>A0ABU5HC48_9BACT</name>
<evidence type="ECO:0000313" key="2">
    <source>
        <dbReference type="Proteomes" id="UP001291309"/>
    </source>
</evidence>
<dbReference type="Proteomes" id="UP001291309">
    <property type="component" value="Unassembled WGS sequence"/>
</dbReference>
<evidence type="ECO:0000313" key="1">
    <source>
        <dbReference type="EMBL" id="MDY7231032.1"/>
    </source>
</evidence>
<dbReference type="EMBL" id="JAXIVS010000013">
    <property type="protein sequence ID" value="MDY7231032.1"/>
    <property type="molecule type" value="Genomic_DNA"/>
</dbReference>
<organism evidence="1 2">
    <name type="scientific">Hyalangium rubrum</name>
    <dbReference type="NCBI Taxonomy" id="3103134"/>
    <lineage>
        <taxon>Bacteria</taxon>
        <taxon>Pseudomonadati</taxon>
        <taxon>Myxococcota</taxon>
        <taxon>Myxococcia</taxon>
        <taxon>Myxococcales</taxon>
        <taxon>Cystobacterineae</taxon>
        <taxon>Archangiaceae</taxon>
        <taxon>Hyalangium</taxon>
    </lineage>
</organism>